<organism evidence="3 4">
    <name type="scientific">Wolfiporia cocos (strain MD-104)</name>
    <name type="common">Brown rot fungus</name>
    <dbReference type="NCBI Taxonomy" id="742152"/>
    <lineage>
        <taxon>Eukaryota</taxon>
        <taxon>Fungi</taxon>
        <taxon>Dikarya</taxon>
        <taxon>Basidiomycota</taxon>
        <taxon>Agaricomycotina</taxon>
        <taxon>Agaricomycetes</taxon>
        <taxon>Polyporales</taxon>
        <taxon>Phaeolaceae</taxon>
        <taxon>Wolfiporia</taxon>
    </lineage>
</organism>
<keyword evidence="1" id="KW-0862">Zinc</keyword>
<keyword evidence="4" id="KW-1185">Reference proteome</keyword>
<reference evidence="3 4" key="1">
    <citation type="journal article" date="2012" name="Science">
        <title>The Paleozoic origin of enzymatic lignin decomposition reconstructed from 31 fungal genomes.</title>
        <authorList>
            <person name="Floudas D."/>
            <person name="Binder M."/>
            <person name="Riley R."/>
            <person name="Barry K."/>
            <person name="Blanchette R.A."/>
            <person name="Henrissat B."/>
            <person name="Martinez A.T."/>
            <person name="Otillar R."/>
            <person name="Spatafora J.W."/>
            <person name="Yadav J.S."/>
            <person name="Aerts A."/>
            <person name="Benoit I."/>
            <person name="Boyd A."/>
            <person name="Carlson A."/>
            <person name="Copeland A."/>
            <person name="Coutinho P.M."/>
            <person name="de Vries R.P."/>
            <person name="Ferreira P."/>
            <person name="Findley K."/>
            <person name="Foster B."/>
            <person name="Gaskell J."/>
            <person name="Glotzer D."/>
            <person name="Gorecki P."/>
            <person name="Heitman J."/>
            <person name="Hesse C."/>
            <person name="Hori C."/>
            <person name="Igarashi K."/>
            <person name="Jurgens J.A."/>
            <person name="Kallen N."/>
            <person name="Kersten P."/>
            <person name="Kohler A."/>
            <person name="Kuees U."/>
            <person name="Kumar T.K.A."/>
            <person name="Kuo A."/>
            <person name="LaButti K."/>
            <person name="Larrondo L.F."/>
            <person name="Lindquist E."/>
            <person name="Ling A."/>
            <person name="Lombard V."/>
            <person name="Lucas S."/>
            <person name="Lundell T."/>
            <person name="Martin R."/>
            <person name="McLaughlin D.J."/>
            <person name="Morgenstern I."/>
            <person name="Morin E."/>
            <person name="Murat C."/>
            <person name="Nagy L.G."/>
            <person name="Nolan M."/>
            <person name="Ohm R.A."/>
            <person name="Patyshakuliyeva A."/>
            <person name="Rokas A."/>
            <person name="Ruiz-Duenas F.J."/>
            <person name="Sabat G."/>
            <person name="Salamov A."/>
            <person name="Samejima M."/>
            <person name="Schmutz J."/>
            <person name="Slot J.C."/>
            <person name="St John F."/>
            <person name="Stenlid J."/>
            <person name="Sun H."/>
            <person name="Sun S."/>
            <person name="Syed K."/>
            <person name="Tsang A."/>
            <person name="Wiebenga A."/>
            <person name="Young D."/>
            <person name="Pisabarro A."/>
            <person name="Eastwood D.C."/>
            <person name="Martin F."/>
            <person name="Cullen D."/>
            <person name="Grigoriev I.V."/>
            <person name="Hibbett D.S."/>
        </authorList>
    </citation>
    <scope>NUCLEOTIDE SEQUENCE [LARGE SCALE GENOMIC DNA]</scope>
    <source>
        <strain evidence="3 4">MD-104</strain>
    </source>
</reference>
<evidence type="ECO:0000313" key="4">
    <source>
        <dbReference type="Proteomes" id="UP000218811"/>
    </source>
</evidence>
<proteinExistence type="predicted"/>
<dbReference type="Proteomes" id="UP000218811">
    <property type="component" value="Unassembled WGS sequence"/>
</dbReference>
<sequence length="298" mass="32810">MPYHNGINPALDASDFLISSMDSPNTELPMSSAQAGTCSPILVFWPDLISGFKSVDSVTTTPFTYDDSALKDDHLIPHLPSIASATHSQPPDFEPPTAGWRSELSIQQLAGGDFTTQEWKTETGISAAMWNETNVAHSHPLQFAPNPELMTLESASWDHDGGESIQHKRECSATTDSIPSWSRNCGRGESIVKLVQCLWNGCRHHLQLPKASEIKDHLRSHHSISLSASSSTRITCQWDHNGYMCGRKMYHRSLVKHIAITHLKADGGTCPACGEKFGRRDSLKRHTIAQHPFKSCGA</sequence>
<evidence type="ECO:0000313" key="3">
    <source>
        <dbReference type="EMBL" id="PCH34777.1"/>
    </source>
</evidence>
<dbReference type="EMBL" id="KB467832">
    <property type="protein sequence ID" value="PCH34777.1"/>
    <property type="molecule type" value="Genomic_DNA"/>
</dbReference>
<evidence type="ECO:0000259" key="2">
    <source>
        <dbReference type="PROSITE" id="PS50157"/>
    </source>
</evidence>
<dbReference type="OMA" id="KHIAITH"/>
<accession>A0A2H3JFK2</accession>
<name>A0A2H3JFK2_WOLCO</name>
<dbReference type="SMART" id="SM00355">
    <property type="entry name" value="ZnF_C2H2"/>
    <property type="match status" value="2"/>
</dbReference>
<dbReference type="PROSITE" id="PS50157">
    <property type="entry name" value="ZINC_FINGER_C2H2_2"/>
    <property type="match status" value="1"/>
</dbReference>
<evidence type="ECO:0000256" key="1">
    <source>
        <dbReference type="PROSITE-ProRule" id="PRU00042"/>
    </source>
</evidence>
<dbReference type="Gene3D" id="3.30.160.60">
    <property type="entry name" value="Classic Zinc Finger"/>
    <property type="match status" value="1"/>
</dbReference>
<dbReference type="PROSITE" id="PS00028">
    <property type="entry name" value="ZINC_FINGER_C2H2_1"/>
    <property type="match status" value="1"/>
</dbReference>
<keyword evidence="1" id="KW-0863">Zinc-finger</keyword>
<gene>
    <name evidence="3" type="ORF">WOLCODRAFT_145495</name>
</gene>
<feature type="domain" description="C2H2-type" evidence="2">
    <location>
        <begin position="268"/>
        <end position="291"/>
    </location>
</feature>
<dbReference type="STRING" id="742152.A0A2H3JFK2"/>
<dbReference type="OrthoDB" id="6910977at2759"/>
<dbReference type="InterPro" id="IPR013087">
    <property type="entry name" value="Znf_C2H2_type"/>
</dbReference>
<keyword evidence="1" id="KW-0479">Metal-binding</keyword>
<dbReference type="GO" id="GO:0008270">
    <property type="term" value="F:zinc ion binding"/>
    <property type="evidence" value="ECO:0007669"/>
    <property type="project" value="UniProtKB-KW"/>
</dbReference>
<protein>
    <recommendedName>
        <fullName evidence="2">C2H2-type domain-containing protein</fullName>
    </recommendedName>
</protein>
<dbReference type="AlphaFoldDB" id="A0A2H3JFK2"/>